<dbReference type="AlphaFoldDB" id="A0A9N9WVE5"/>
<keyword evidence="1" id="KW-1133">Transmembrane helix</keyword>
<sequence length="174" mass="19315">MVMITEYYYFLFSPAVYRRIFTIILIASIAEGQLQLNDLKQKFSITTSASLLPGLLETGEACTCAVFMSGQFKKGSNDQPSGYPALVQETDIHFPCTSTGTKMCVNKCLETIVKHLPNSPAIICGTIDRDCHRERAYLFVKNCDAKSWINSNLSAGREYCCKTGSPVSCLERLT</sequence>
<dbReference type="OrthoDB" id="7412264at2759"/>
<evidence type="ECO:0000256" key="1">
    <source>
        <dbReference type="SAM" id="Phobius"/>
    </source>
</evidence>
<reference evidence="2" key="2">
    <citation type="submission" date="2022-10" db="EMBL/GenBank/DDBJ databases">
        <authorList>
            <consortium name="ENA_rothamsted_submissions"/>
            <consortium name="culmorum"/>
            <person name="King R."/>
        </authorList>
    </citation>
    <scope>NUCLEOTIDE SEQUENCE</scope>
</reference>
<feature type="transmembrane region" description="Helical" evidence="1">
    <location>
        <begin position="7"/>
        <end position="30"/>
    </location>
</feature>
<reference evidence="2" key="1">
    <citation type="submission" date="2022-01" db="EMBL/GenBank/DDBJ databases">
        <authorList>
            <person name="King R."/>
        </authorList>
    </citation>
    <scope>NUCLEOTIDE SEQUENCE</scope>
</reference>
<dbReference type="Proteomes" id="UP001153620">
    <property type="component" value="Chromosome 2"/>
</dbReference>
<keyword evidence="1" id="KW-0812">Transmembrane</keyword>
<accession>A0A9N9WVE5</accession>
<evidence type="ECO:0008006" key="4">
    <source>
        <dbReference type="Google" id="ProtNLM"/>
    </source>
</evidence>
<organism evidence="2 3">
    <name type="scientific">Chironomus riparius</name>
    <dbReference type="NCBI Taxonomy" id="315576"/>
    <lineage>
        <taxon>Eukaryota</taxon>
        <taxon>Metazoa</taxon>
        <taxon>Ecdysozoa</taxon>
        <taxon>Arthropoda</taxon>
        <taxon>Hexapoda</taxon>
        <taxon>Insecta</taxon>
        <taxon>Pterygota</taxon>
        <taxon>Neoptera</taxon>
        <taxon>Endopterygota</taxon>
        <taxon>Diptera</taxon>
        <taxon>Nematocera</taxon>
        <taxon>Chironomoidea</taxon>
        <taxon>Chironomidae</taxon>
        <taxon>Chironominae</taxon>
        <taxon>Chironomus</taxon>
    </lineage>
</organism>
<protein>
    <recommendedName>
        <fullName evidence="4">Follicle cell protein 3C-1</fullName>
    </recommendedName>
</protein>
<keyword evidence="1" id="KW-0472">Membrane</keyword>
<dbReference type="EMBL" id="OU895878">
    <property type="protein sequence ID" value="CAG9805476.1"/>
    <property type="molecule type" value="Genomic_DNA"/>
</dbReference>
<keyword evidence="3" id="KW-1185">Reference proteome</keyword>
<evidence type="ECO:0000313" key="2">
    <source>
        <dbReference type="EMBL" id="CAG9805476.1"/>
    </source>
</evidence>
<name>A0A9N9WVE5_9DIPT</name>
<gene>
    <name evidence="2" type="ORF">CHIRRI_LOCUS8348</name>
</gene>
<proteinExistence type="predicted"/>
<evidence type="ECO:0000313" key="3">
    <source>
        <dbReference type="Proteomes" id="UP001153620"/>
    </source>
</evidence>